<dbReference type="InterPro" id="IPR000073">
    <property type="entry name" value="AB_hydrolase_1"/>
</dbReference>
<dbReference type="Pfam" id="PF00561">
    <property type="entry name" value="Abhydrolase_1"/>
    <property type="match status" value="1"/>
</dbReference>
<dbReference type="Gene3D" id="3.40.50.1820">
    <property type="entry name" value="alpha/beta hydrolase"/>
    <property type="match status" value="1"/>
</dbReference>
<sequence length="267" mass="30834">MLKATSANCTYHYQKAKNVSKGNIVFIHGYATTSMYHQDAALEFSDYNYYAIELPGHGYTDVRQNLEFSPINIAIQVVDWIHSLNLDEIILIGHSMGGGIAEMINLYIPQKISKIILVSPMNSSIDLSGLFKKKKLSFKNVKDLTDWHKIIFKNPDRLNLNNSDNENKLESELDYQTKNKDNFKILKKNIYSLKNLKNLKFAERKNDKPTLLIASEFDQVIKLKNLMKVFSKKENVIISVFKDSGHIPFMEEKELYVKTIKEFIESK</sequence>
<evidence type="ECO:0000256" key="1">
    <source>
        <dbReference type="ARBA" id="ARBA00006989"/>
    </source>
</evidence>
<dbReference type="GO" id="GO:0052689">
    <property type="term" value="F:carboxylic ester hydrolase activity"/>
    <property type="evidence" value="ECO:0007669"/>
    <property type="project" value="UniProtKB-KW"/>
</dbReference>
<dbReference type="EMBL" id="AWQU01000076">
    <property type="protein sequence ID" value="KFB07587.1"/>
    <property type="molecule type" value="Genomic_DNA"/>
</dbReference>
<evidence type="ECO:0000256" key="3">
    <source>
        <dbReference type="ARBA" id="ARBA00022801"/>
    </source>
</evidence>
<gene>
    <name evidence="5" type="ORF">P271_432</name>
</gene>
<dbReference type="PRINTS" id="PR00111">
    <property type="entry name" value="ABHYDROLASE"/>
</dbReference>
<evidence type="ECO:0000313" key="5">
    <source>
        <dbReference type="EMBL" id="KFB07587.1"/>
    </source>
</evidence>
<organism evidence="5 6">
    <name type="scientific">Malacoplasma iowae DK-CPA</name>
    <dbReference type="NCBI Taxonomy" id="1394179"/>
    <lineage>
        <taxon>Bacteria</taxon>
        <taxon>Bacillati</taxon>
        <taxon>Mycoplasmatota</taxon>
        <taxon>Mycoplasmoidales</taxon>
        <taxon>Mycoplasmoidaceae</taxon>
        <taxon>Malacoplasma</taxon>
    </lineage>
</organism>
<dbReference type="AlphaFoldDB" id="A0A084U3Q1"/>
<dbReference type="InterPro" id="IPR050266">
    <property type="entry name" value="AB_hydrolase_sf"/>
</dbReference>
<dbReference type="Proteomes" id="UP000028523">
    <property type="component" value="Unassembled WGS sequence"/>
</dbReference>
<protein>
    <submittedName>
        <fullName evidence="5">Alpha/beta hydrolase family protein</fullName>
    </submittedName>
</protein>
<comment type="similarity">
    <text evidence="1">Belongs to the lipase/esterase LIP3/BchO family.</text>
</comment>
<dbReference type="RefSeq" id="WP_004024541.1">
    <property type="nucleotide sequence ID" value="NZ_AWQU01000076.1"/>
</dbReference>
<keyword evidence="3 5" id="KW-0378">Hydrolase</keyword>
<evidence type="ECO:0000313" key="6">
    <source>
        <dbReference type="Proteomes" id="UP000028523"/>
    </source>
</evidence>
<name>A0A084U3Q1_MALIO</name>
<dbReference type="GO" id="GO:0016020">
    <property type="term" value="C:membrane"/>
    <property type="evidence" value="ECO:0007669"/>
    <property type="project" value="TreeGrafter"/>
</dbReference>
<feature type="domain" description="AB hydrolase-1" evidence="4">
    <location>
        <begin position="24"/>
        <end position="252"/>
    </location>
</feature>
<accession>A0A084U3Q1</accession>
<dbReference type="InterPro" id="IPR029058">
    <property type="entry name" value="AB_hydrolase_fold"/>
</dbReference>
<evidence type="ECO:0000256" key="2">
    <source>
        <dbReference type="ARBA" id="ARBA00022487"/>
    </source>
</evidence>
<reference evidence="5 6" key="1">
    <citation type="journal article" date="2014" name="PLoS ONE">
        <title>Reduction of Hydrogen Peroxide Accumulation and Toxicity by a Catalase from Mycoplasma iowae.</title>
        <authorList>
            <person name="Pritchard R.E."/>
            <person name="Prassinos A.J."/>
            <person name="Osborne J.D."/>
            <person name="Raviv Z."/>
            <person name="Balish M.F."/>
        </authorList>
    </citation>
    <scope>NUCLEOTIDE SEQUENCE [LARGE SCALE GENOMIC DNA]</scope>
    <source>
        <strain evidence="5 6">DK-CPA</strain>
    </source>
</reference>
<dbReference type="SUPFAM" id="SSF53474">
    <property type="entry name" value="alpha/beta-Hydrolases"/>
    <property type="match status" value="1"/>
</dbReference>
<keyword evidence="6" id="KW-1185">Reference proteome</keyword>
<dbReference type="PANTHER" id="PTHR43798:SF33">
    <property type="entry name" value="HYDROLASE, PUTATIVE (AFU_ORTHOLOGUE AFUA_2G14860)-RELATED"/>
    <property type="match status" value="1"/>
</dbReference>
<comment type="caution">
    <text evidence="5">The sequence shown here is derived from an EMBL/GenBank/DDBJ whole genome shotgun (WGS) entry which is preliminary data.</text>
</comment>
<dbReference type="GeneID" id="96866734"/>
<evidence type="ECO:0000259" key="4">
    <source>
        <dbReference type="Pfam" id="PF00561"/>
    </source>
</evidence>
<proteinExistence type="inferred from homology"/>
<dbReference type="PANTHER" id="PTHR43798">
    <property type="entry name" value="MONOACYLGLYCEROL LIPASE"/>
    <property type="match status" value="1"/>
</dbReference>
<keyword evidence="2" id="KW-0719">Serine esterase</keyword>